<evidence type="ECO:0000256" key="4">
    <source>
        <dbReference type="ARBA" id="ARBA00023136"/>
    </source>
</evidence>
<keyword evidence="1 8" id="KW-0732">Signal</keyword>
<dbReference type="CDD" id="cd06899">
    <property type="entry name" value="lectin_legume_LecRK_Arcelin_ConA"/>
    <property type="match status" value="1"/>
</dbReference>
<keyword evidence="11" id="KW-1185">Reference proteome</keyword>
<evidence type="ECO:0000313" key="11">
    <source>
        <dbReference type="Proteomes" id="UP000886885"/>
    </source>
</evidence>
<dbReference type="PROSITE" id="PS00108">
    <property type="entry name" value="PROTEIN_KINASE_ST"/>
    <property type="match status" value="1"/>
</dbReference>
<reference evidence="10" key="1">
    <citation type="journal article" date="2020" name="bioRxiv">
        <title>Hybrid origin of Populus tomentosa Carr. identified through genome sequencing and phylogenomic analysis.</title>
        <authorList>
            <person name="An X."/>
            <person name="Gao K."/>
            <person name="Chen Z."/>
            <person name="Li J."/>
            <person name="Yang X."/>
            <person name="Yang X."/>
            <person name="Zhou J."/>
            <person name="Guo T."/>
            <person name="Zhao T."/>
            <person name="Huang S."/>
            <person name="Miao D."/>
            <person name="Khan W.U."/>
            <person name="Rao P."/>
            <person name="Ye M."/>
            <person name="Lei B."/>
            <person name="Liao W."/>
            <person name="Wang J."/>
            <person name="Ji L."/>
            <person name="Li Y."/>
            <person name="Guo B."/>
            <person name="Mustafa N.S."/>
            <person name="Li S."/>
            <person name="Yun Q."/>
            <person name="Keller S.R."/>
            <person name="Mao J."/>
            <person name="Zhang R."/>
            <person name="Strauss S.H."/>
        </authorList>
    </citation>
    <scope>NUCLEOTIDE SEQUENCE</scope>
    <source>
        <strain evidence="10">GM15</strain>
        <tissue evidence="10">Leaf</tissue>
    </source>
</reference>
<accession>A0A8X8A3I1</accession>
<dbReference type="InterPro" id="IPR008271">
    <property type="entry name" value="Ser/Thr_kinase_AS"/>
</dbReference>
<dbReference type="GO" id="GO:0005524">
    <property type="term" value="F:ATP binding"/>
    <property type="evidence" value="ECO:0007669"/>
    <property type="project" value="UniProtKB-KW"/>
</dbReference>
<evidence type="ECO:0000256" key="1">
    <source>
        <dbReference type="ARBA" id="ARBA00022729"/>
    </source>
</evidence>
<dbReference type="InterPro" id="IPR001220">
    <property type="entry name" value="Legume_lectin_dom"/>
</dbReference>
<evidence type="ECO:0000256" key="3">
    <source>
        <dbReference type="ARBA" id="ARBA00022840"/>
    </source>
</evidence>
<feature type="signal peptide" evidence="8">
    <location>
        <begin position="1"/>
        <end position="26"/>
    </location>
</feature>
<dbReference type="Pfam" id="PF07714">
    <property type="entry name" value="PK_Tyr_Ser-Thr"/>
    <property type="match status" value="1"/>
</dbReference>
<dbReference type="SMART" id="SM00220">
    <property type="entry name" value="S_TKc"/>
    <property type="match status" value="1"/>
</dbReference>
<proteinExistence type="predicted"/>
<evidence type="ECO:0000313" key="10">
    <source>
        <dbReference type="EMBL" id="KAG6779910.1"/>
    </source>
</evidence>
<dbReference type="AlphaFoldDB" id="A0A8X8A3I1"/>
<protein>
    <recommendedName>
        <fullName evidence="9">Protein kinase domain-containing protein</fullName>
    </recommendedName>
</protein>
<evidence type="ECO:0000256" key="7">
    <source>
        <dbReference type="SAM" id="Phobius"/>
    </source>
</evidence>
<name>A0A8X8A3I1_POPTO</name>
<dbReference type="CDD" id="cd14066">
    <property type="entry name" value="STKc_IRAK"/>
    <property type="match status" value="1"/>
</dbReference>
<dbReference type="GO" id="GO:0030246">
    <property type="term" value="F:carbohydrate binding"/>
    <property type="evidence" value="ECO:0007669"/>
    <property type="project" value="InterPro"/>
</dbReference>
<feature type="chain" id="PRO_5036455101" description="Protein kinase domain-containing protein" evidence="8">
    <location>
        <begin position="27"/>
        <end position="705"/>
    </location>
</feature>
<comment type="caution">
    <text evidence="10">The sequence shown here is derived from an EMBL/GenBank/DDBJ whole genome shotgun (WGS) entry which is preliminary data.</text>
</comment>
<feature type="domain" description="Protein kinase" evidence="9">
    <location>
        <begin position="358"/>
        <end position="633"/>
    </location>
</feature>
<dbReference type="PANTHER" id="PTHR27007">
    <property type="match status" value="1"/>
</dbReference>
<evidence type="ECO:0000256" key="6">
    <source>
        <dbReference type="SAM" id="MobiDB-lite"/>
    </source>
</evidence>
<dbReference type="OrthoDB" id="1913956at2759"/>
<dbReference type="GO" id="GO:0051707">
    <property type="term" value="P:response to other organism"/>
    <property type="evidence" value="ECO:0007669"/>
    <property type="project" value="UniProtKB-ARBA"/>
</dbReference>
<dbReference type="GO" id="GO:0004672">
    <property type="term" value="F:protein kinase activity"/>
    <property type="evidence" value="ECO:0007669"/>
    <property type="project" value="InterPro"/>
</dbReference>
<dbReference type="InterPro" id="IPR050528">
    <property type="entry name" value="L-type_Lectin-RKs"/>
</dbReference>
<sequence length="705" mass="79188">MAAQNPYSFIALLIIMLFNLAHLAFTDNMSSFTFERFVDDDHEKLLSFRGNSSIYLEALQLTPETPNDAHSWKQKNASGRIMYHKPFRFWIGDGGDGYRLASFNTTFVINIYRESDWEAGNGLAFLIAPNASIPEASYGQYLGLTNASTDGSTANHFVAIEFDTEKQDDIEDPDHNHIGFNINSIRSKNAIPLDKYNIILSPDPPGVNYTVWVDYNGTSKLMQVYMVKEGNQKPGEPLLNETIDLKEYLKQESYFGFAASTGDPQIELNCVLKWSLQINNQPDDENDEKWWKIGAGVCVSVVMIIFIFVVCGVVFVRRKRSKASLEEATEFGSYILKWLPGMPREFKYKELKKATSNFHESMKLGEGGFGIVYKGVLLLNDKADDGGTTTTTTTEIAVKKFSRDSIKSKDDFLAELTIIHHLRHKNLVRLVGWCYEKGKLLLVYDFMPNGSLEKHLQKGPEQDTLNWNRRYRILVGVASALHYLHNEYDKKVVHRDLKTSNILLDADFNSRLGDFGLARALENEKNSYNELGLGGVPGTMGYVAPECFHTGRATPESDVFGFGVVVLEVVCGKGPGTKIRHNQHLYSMVDWVWTLHRDGRILEAVDENLGNNFVHDEANRLLLLGLACSHPIDSERPKTETIIQIVSGTLPPPHVPPFKPAFTWPSMSTTDSTTGSLSSTTSSSRSYARTQSVIKLRRTSSSLQV</sequence>
<dbReference type="Proteomes" id="UP000886885">
    <property type="component" value="Chromosome 4A"/>
</dbReference>
<organism evidence="10 11">
    <name type="scientific">Populus tomentosa</name>
    <name type="common">Chinese white poplar</name>
    <dbReference type="NCBI Taxonomy" id="118781"/>
    <lineage>
        <taxon>Eukaryota</taxon>
        <taxon>Viridiplantae</taxon>
        <taxon>Streptophyta</taxon>
        <taxon>Embryophyta</taxon>
        <taxon>Tracheophyta</taxon>
        <taxon>Spermatophyta</taxon>
        <taxon>Magnoliopsida</taxon>
        <taxon>eudicotyledons</taxon>
        <taxon>Gunneridae</taxon>
        <taxon>Pentapetalae</taxon>
        <taxon>rosids</taxon>
        <taxon>fabids</taxon>
        <taxon>Malpighiales</taxon>
        <taxon>Salicaceae</taxon>
        <taxon>Saliceae</taxon>
        <taxon>Populus</taxon>
    </lineage>
</organism>
<evidence type="ECO:0000259" key="9">
    <source>
        <dbReference type="PROSITE" id="PS50011"/>
    </source>
</evidence>
<evidence type="ECO:0000256" key="8">
    <source>
        <dbReference type="SAM" id="SignalP"/>
    </source>
</evidence>
<keyword evidence="5" id="KW-0675">Receptor</keyword>
<dbReference type="InterPro" id="IPR001245">
    <property type="entry name" value="Ser-Thr/Tyr_kinase_cat_dom"/>
</dbReference>
<dbReference type="InterPro" id="IPR000719">
    <property type="entry name" value="Prot_kinase_dom"/>
</dbReference>
<dbReference type="FunFam" id="1.10.510.10:FF:000444">
    <property type="entry name" value="probable L-type lectin-domain containing receptor kinase S.5"/>
    <property type="match status" value="1"/>
</dbReference>
<dbReference type="EMBL" id="JAAWWB010000007">
    <property type="protein sequence ID" value="KAG6779910.1"/>
    <property type="molecule type" value="Genomic_DNA"/>
</dbReference>
<keyword evidence="7" id="KW-0812">Transmembrane</keyword>
<feature type="region of interest" description="Disordered" evidence="6">
    <location>
        <begin position="669"/>
        <end position="690"/>
    </location>
</feature>
<dbReference type="PROSITE" id="PS50011">
    <property type="entry name" value="PROTEIN_KINASE_DOM"/>
    <property type="match status" value="1"/>
</dbReference>
<feature type="transmembrane region" description="Helical" evidence="7">
    <location>
        <begin position="290"/>
        <end position="316"/>
    </location>
</feature>
<gene>
    <name evidence="10" type="ORF">POTOM_016312</name>
</gene>
<keyword evidence="3" id="KW-0067">ATP-binding</keyword>
<keyword evidence="7" id="KW-1133">Transmembrane helix</keyword>
<keyword evidence="4 7" id="KW-0472">Membrane</keyword>
<dbReference type="FunFam" id="3.30.200.20:FF:000320">
    <property type="entry name" value="probable L-type lectin-domain containing receptor kinase S.5"/>
    <property type="match status" value="1"/>
</dbReference>
<evidence type="ECO:0000256" key="2">
    <source>
        <dbReference type="ARBA" id="ARBA00022741"/>
    </source>
</evidence>
<dbReference type="Pfam" id="PF00139">
    <property type="entry name" value="Lectin_legB"/>
    <property type="match status" value="1"/>
</dbReference>
<evidence type="ECO:0000256" key="5">
    <source>
        <dbReference type="ARBA" id="ARBA00023170"/>
    </source>
</evidence>
<keyword evidence="2" id="KW-0547">Nucleotide-binding</keyword>